<evidence type="ECO:0000259" key="7">
    <source>
        <dbReference type="PROSITE" id="PS50862"/>
    </source>
</evidence>
<dbReference type="InterPro" id="IPR004516">
    <property type="entry name" value="HisRS/HisZ"/>
</dbReference>
<dbReference type="Gene3D" id="3.30.930.10">
    <property type="entry name" value="Bira Bifunctional Protein, Domain 2"/>
    <property type="match status" value="1"/>
</dbReference>
<protein>
    <recommendedName>
        <fullName evidence="2">histidine--tRNA ligase</fullName>
        <ecNumber evidence="2">6.1.1.21</ecNumber>
    </recommendedName>
</protein>
<dbReference type="FunCoup" id="J0L828">
    <property type="interactions" value="68"/>
</dbReference>
<dbReference type="SUPFAM" id="SSF55681">
    <property type="entry name" value="Class II aaRS and biotin synthetases"/>
    <property type="match status" value="1"/>
</dbReference>
<dbReference type="Pfam" id="PF13393">
    <property type="entry name" value="tRNA-synt_His"/>
    <property type="match status" value="1"/>
</dbReference>
<dbReference type="PANTHER" id="PTHR11476:SF7">
    <property type="entry name" value="HISTIDINE--TRNA LIGASE"/>
    <property type="match status" value="1"/>
</dbReference>
<dbReference type="InParanoid" id="J0L828"/>
<dbReference type="EC" id="6.1.1.21" evidence="2"/>
<dbReference type="InterPro" id="IPR006195">
    <property type="entry name" value="aa-tRNA-synth_II"/>
</dbReference>
<dbReference type="Proteomes" id="UP000006514">
    <property type="component" value="Unassembled WGS sequence"/>
</dbReference>
<feature type="binding site" evidence="5">
    <location>
        <position position="183"/>
    </location>
    <ligand>
        <name>L-histidine</name>
        <dbReference type="ChEBI" id="CHEBI:57595"/>
    </ligand>
</feature>
<dbReference type="GO" id="GO:0006427">
    <property type="term" value="P:histidyl-tRNA aminoacylation"/>
    <property type="evidence" value="ECO:0007669"/>
    <property type="project" value="TreeGrafter"/>
</dbReference>
<dbReference type="InterPro" id="IPR004154">
    <property type="entry name" value="Anticodon-bd"/>
</dbReference>
<dbReference type="GO" id="GO:0003723">
    <property type="term" value="F:RNA binding"/>
    <property type="evidence" value="ECO:0007669"/>
    <property type="project" value="TreeGrafter"/>
</dbReference>
<dbReference type="InterPro" id="IPR041715">
    <property type="entry name" value="HisRS-like_core"/>
</dbReference>
<accession>J0L828</accession>
<dbReference type="KEGG" id="adl:AURDEDRAFT_178478"/>
<evidence type="ECO:0000256" key="2">
    <source>
        <dbReference type="ARBA" id="ARBA00012815"/>
    </source>
</evidence>
<dbReference type="EMBL" id="JH688963">
    <property type="protein sequence ID" value="EJD32451.1"/>
    <property type="molecule type" value="Genomic_DNA"/>
</dbReference>
<evidence type="ECO:0000256" key="5">
    <source>
        <dbReference type="PIRSR" id="PIRSR001549-1"/>
    </source>
</evidence>
<dbReference type="GO" id="GO:0005739">
    <property type="term" value="C:mitochondrion"/>
    <property type="evidence" value="ECO:0007669"/>
    <property type="project" value="TreeGrafter"/>
</dbReference>
<feature type="domain" description="Aminoacyl-transfer RNA synthetases class-II family profile" evidence="7">
    <location>
        <begin position="6"/>
        <end position="296"/>
    </location>
</feature>
<feature type="binding site" evidence="5">
    <location>
        <position position="29"/>
    </location>
    <ligand>
        <name>L-histidine</name>
        <dbReference type="ChEBI" id="CHEBI:57595"/>
    </ligand>
</feature>
<dbReference type="eggNOG" id="KOG1936">
    <property type="taxonomic scope" value="Eukaryota"/>
</dbReference>
<comment type="similarity">
    <text evidence="1">Belongs to the class-II aminoacyl-tRNA synthetase family.</text>
</comment>
<reference evidence="9" key="1">
    <citation type="journal article" date="2012" name="Science">
        <title>The Paleozoic origin of enzymatic lignin decomposition reconstructed from 31 fungal genomes.</title>
        <authorList>
            <person name="Floudas D."/>
            <person name="Binder M."/>
            <person name="Riley R."/>
            <person name="Barry K."/>
            <person name="Blanchette R.A."/>
            <person name="Henrissat B."/>
            <person name="Martinez A.T."/>
            <person name="Otillar R."/>
            <person name="Spatafora J.W."/>
            <person name="Yadav J.S."/>
            <person name="Aerts A."/>
            <person name="Benoit I."/>
            <person name="Boyd A."/>
            <person name="Carlson A."/>
            <person name="Copeland A."/>
            <person name="Coutinho P.M."/>
            <person name="de Vries R.P."/>
            <person name="Ferreira P."/>
            <person name="Findley K."/>
            <person name="Foster B."/>
            <person name="Gaskell J."/>
            <person name="Glotzer D."/>
            <person name="Gorecki P."/>
            <person name="Heitman J."/>
            <person name="Hesse C."/>
            <person name="Hori C."/>
            <person name="Igarashi K."/>
            <person name="Jurgens J.A."/>
            <person name="Kallen N."/>
            <person name="Kersten P."/>
            <person name="Kohler A."/>
            <person name="Kuees U."/>
            <person name="Kumar T.K.A."/>
            <person name="Kuo A."/>
            <person name="LaButti K."/>
            <person name="Larrondo L.F."/>
            <person name="Lindquist E."/>
            <person name="Ling A."/>
            <person name="Lombard V."/>
            <person name="Lucas S."/>
            <person name="Lundell T."/>
            <person name="Martin R."/>
            <person name="McLaughlin D.J."/>
            <person name="Morgenstern I."/>
            <person name="Morin E."/>
            <person name="Murat C."/>
            <person name="Nagy L.G."/>
            <person name="Nolan M."/>
            <person name="Ohm R.A."/>
            <person name="Patyshakuliyeva A."/>
            <person name="Rokas A."/>
            <person name="Ruiz-Duenas F.J."/>
            <person name="Sabat G."/>
            <person name="Salamov A."/>
            <person name="Samejima M."/>
            <person name="Schmutz J."/>
            <person name="Slot J.C."/>
            <person name="St John F."/>
            <person name="Stenlid J."/>
            <person name="Sun H."/>
            <person name="Sun S."/>
            <person name="Syed K."/>
            <person name="Tsang A."/>
            <person name="Wiebenga A."/>
            <person name="Young D."/>
            <person name="Pisabarro A."/>
            <person name="Eastwood D.C."/>
            <person name="Martin F."/>
            <person name="Cullen D."/>
            <person name="Grigoriev I.V."/>
            <person name="Hibbett D.S."/>
        </authorList>
    </citation>
    <scope>NUCLEOTIDE SEQUENCE [LARGE SCALE GENOMIC DNA]</scope>
    <source>
        <strain evidence="9">TFB10046</strain>
    </source>
</reference>
<dbReference type="GO" id="GO:0032543">
    <property type="term" value="P:mitochondrial translation"/>
    <property type="evidence" value="ECO:0007669"/>
    <property type="project" value="TreeGrafter"/>
</dbReference>
<dbReference type="OrthoDB" id="1906957at2759"/>
<evidence type="ECO:0000256" key="1">
    <source>
        <dbReference type="ARBA" id="ARBA00008226"/>
    </source>
</evidence>
<dbReference type="InterPro" id="IPR045864">
    <property type="entry name" value="aa-tRNA-synth_II/BPL/LPL"/>
</dbReference>
<dbReference type="PANTHER" id="PTHR11476">
    <property type="entry name" value="HISTIDYL-TRNA SYNTHETASE"/>
    <property type="match status" value="1"/>
</dbReference>
<dbReference type="GO" id="GO:0004821">
    <property type="term" value="F:histidine-tRNA ligase activity"/>
    <property type="evidence" value="ECO:0007669"/>
    <property type="project" value="UniProtKB-EC"/>
</dbReference>
<dbReference type="GO" id="GO:0000166">
    <property type="term" value="F:nucleotide binding"/>
    <property type="evidence" value="ECO:0007669"/>
    <property type="project" value="UniProtKB-KW"/>
</dbReference>
<organism evidence="8 9">
    <name type="scientific">Auricularia subglabra (strain TFB-10046 / SS5)</name>
    <name type="common">White-rot fungus</name>
    <name type="synonym">Auricularia delicata (strain TFB10046)</name>
    <dbReference type="NCBI Taxonomy" id="717982"/>
    <lineage>
        <taxon>Eukaryota</taxon>
        <taxon>Fungi</taxon>
        <taxon>Dikarya</taxon>
        <taxon>Basidiomycota</taxon>
        <taxon>Agaricomycotina</taxon>
        <taxon>Agaricomycetes</taxon>
        <taxon>Auriculariales</taxon>
        <taxon>Auriculariaceae</taxon>
        <taxon>Auricularia</taxon>
    </lineage>
</organism>
<feature type="binding site" evidence="5">
    <location>
        <begin position="187"/>
        <end position="188"/>
    </location>
    <ligand>
        <name>L-histidine</name>
        <dbReference type="ChEBI" id="CHEBI:57595"/>
    </ligand>
</feature>
<feature type="compositionally biased region" description="Acidic residues" evidence="6">
    <location>
        <begin position="235"/>
        <end position="244"/>
    </location>
</feature>
<evidence type="ECO:0000313" key="9">
    <source>
        <dbReference type="Proteomes" id="UP000006514"/>
    </source>
</evidence>
<sequence length="429" mass="46610">MTGAAAQVGKVYRRDNPVMSKGRMREFMQADFDLAGTADPMIPDAELIAIISTILSRLDVGEFTIKINHRKILDGIFEVCGVPQDKIRSISSAVDKMDKSPWEEVRREMVDEKGLTLDVAEKIGVYVKQKGEPFTLLETLSADPTLTSNASAKAGLEDMRLLFRYLRGHGVLDRLSFDMSLARGLDYYTGITVEAIVEASAPPGFRANPPVPPSAGESAPTPAPKPKPKKKKEGAEDEDEEVDENSVGVGSIAGGGRYDHLVGMFARQAAAQGKSVPDVPCVGASIGMDRIFALVFPKWLAQGRRSKLTCAYVIAAGDGLLEERIALVSELRAAGVKADYLFKAKPKIAAQFAAGEKDEVPFCVILGEGELKEGVVTVKEQRWERTEGVAGKTKVVAKEGDLGVKVPRDQLVSWLKGKELYQMWERGEA</sequence>
<dbReference type="PROSITE" id="PS50862">
    <property type="entry name" value="AA_TRNA_LIGASE_II"/>
    <property type="match status" value="1"/>
</dbReference>
<proteinExistence type="inferred from homology"/>
<dbReference type="InterPro" id="IPR036621">
    <property type="entry name" value="Anticodon-bd_dom_sf"/>
</dbReference>
<feature type="binding site" evidence="5">
    <location>
        <position position="13"/>
    </location>
    <ligand>
        <name>L-histidine</name>
        <dbReference type="ChEBI" id="CHEBI:57595"/>
    </ligand>
</feature>
<evidence type="ECO:0000256" key="3">
    <source>
        <dbReference type="ARBA" id="ARBA00022741"/>
    </source>
</evidence>
<dbReference type="SUPFAM" id="SSF52954">
    <property type="entry name" value="Class II aaRS ABD-related"/>
    <property type="match status" value="1"/>
</dbReference>
<dbReference type="Gene3D" id="3.40.50.800">
    <property type="entry name" value="Anticodon-binding domain"/>
    <property type="match status" value="1"/>
</dbReference>
<keyword evidence="3" id="KW-0547">Nucleotide-binding</keyword>
<dbReference type="PIRSF" id="PIRSF001549">
    <property type="entry name" value="His-tRNA_synth"/>
    <property type="match status" value="1"/>
</dbReference>
<name>J0L828_AURST</name>
<evidence type="ECO:0000256" key="6">
    <source>
        <dbReference type="SAM" id="MobiDB-lite"/>
    </source>
</evidence>
<dbReference type="AlphaFoldDB" id="J0L828"/>
<evidence type="ECO:0000313" key="8">
    <source>
        <dbReference type="EMBL" id="EJD32451.1"/>
    </source>
</evidence>
<dbReference type="Pfam" id="PF03129">
    <property type="entry name" value="HGTP_anticodon"/>
    <property type="match status" value="1"/>
</dbReference>
<keyword evidence="9" id="KW-1185">Reference proteome</keyword>
<gene>
    <name evidence="8" type="ORF">AURDEDRAFT_178478</name>
</gene>
<dbReference type="GO" id="GO:0005829">
    <property type="term" value="C:cytosol"/>
    <property type="evidence" value="ECO:0007669"/>
    <property type="project" value="TreeGrafter"/>
</dbReference>
<feature type="binding site" evidence="5">
    <location>
        <position position="33"/>
    </location>
    <ligand>
        <name>L-histidine</name>
        <dbReference type="ChEBI" id="CHEBI:57595"/>
    </ligand>
</feature>
<feature type="region of interest" description="Disordered" evidence="6">
    <location>
        <begin position="202"/>
        <end position="251"/>
    </location>
</feature>
<dbReference type="OMA" id="EESRIPW"/>
<dbReference type="CDD" id="cd00773">
    <property type="entry name" value="HisRS-like_core"/>
    <property type="match status" value="1"/>
</dbReference>
<evidence type="ECO:0000256" key="4">
    <source>
        <dbReference type="ARBA" id="ARBA00047639"/>
    </source>
</evidence>
<comment type="catalytic activity">
    <reaction evidence="4">
        <text>tRNA(His) + L-histidine + ATP = L-histidyl-tRNA(His) + AMP + diphosphate + H(+)</text>
        <dbReference type="Rhea" id="RHEA:17313"/>
        <dbReference type="Rhea" id="RHEA-COMP:9665"/>
        <dbReference type="Rhea" id="RHEA-COMP:9689"/>
        <dbReference type="ChEBI" id="CHEBI:15378"/>
        <dbReference type="ChEBI" id="CHEBI:30616"/>
        <dbReference type="ChEBI" id="CHEBI:33019"/>
        <dbReference type="ChEBI" id="CHEBI:57595"/>
        <dbReference type="ChEBI" id="CHEBI:78442"/>
        <dbReference type="ChEBI" id="CHEBI:78527"/>
        <dbReference type="ChEBI" id="CHEBI:456215"/>
        <dbReference type="EC" id="6.1.1.21"/>
    </reaction>
</comment>